<sequence>MNAFKRHLGEQFAELSPLIQQAHIGTIRLEGDVFVRHGNPVARLLCRILNMPRQGESVKLVVDGYHESNSMRWNRCFDGHEMQSNFQEYGEFLIERLGPLKLWLKLSVDDNGSLHYLLKRVSLWGISIHRWLAPGLVASESDQSGGYHFYVKITLPLVGKLIEYGGLISLRPDPDGAD</sequence>
<evidence type="ECO:0000259" key="1">
    <source>
        <dbReference type="Pfam" id="PF13761"/>
    </source>
</evidence>
<feature type="domain" description="DUF4166" evidence="1">
    <location>
        <begin position="19"/>
        <end position="166"/>
    </location>
</feature>
<organism evidence="2">
    <name type="scientific">hydrothermal vent metagenome</name>
    <dbReference type="NCBI Taxonomy" id="652676"/>
    <lineage>
        <taxon>unclassified sequences</taxon>
        <taxon>metagenomes</taxon>
        <taxon>ecological metagenomes</taxon>
    </lineage>
</organism>
<proteinExistence type="predicted"/>
<name>A0A3B1ADZ4_9ZZZZ</name>
<gene>
    <name evidence="2" type="ORF">MNBD_GAMMA21-2182</name>
</gene>
<reference evidence="2" key="1">
    <citation type="submission" date="2018-06" db="EMBL/GenBank/DDBJ databases">
        <authorList>
            <person name="Zhirakovskaya E."/>
        </authorList>
    </citation>
    <scope>NUCLEOTIDE SEQUENCE</scope>
</reference>
<dbReference type="InterPro" id="IPR025311">
    <property type="entry name" value="DUF4166"/>
</dbReference>
<evidence type="ECO:0000313" key="2">
    <source>
        <dbReference type="EMBL" id="VAW97687.1"/>
    </source>
</evidence>
<dbReference type="EMBL" id="UOFR01000052">
    <property type="protein sequence ID" value="VAW97687.1"/>
    <property type="molecule type" value="Genomic_DNA"/>
</dbReference>
<protein>
    <recommendedName>
        <fullName evidence="1">DUF4166 domain-containing protein</fullName>
    </recommendedName>
</protein>
<accession>A0A3B1ADZ4</accession>
<dbReference type="AlphaFoldDB" id="A0A3B1ADZ4"/>
<dbReference type="Pfam" id="PF13761">
    <property type="entry name" value="DUF4166"/>
    <property type="match status" value="1"/>
</dbReference>